<gene>
    <name evidence="1" type="ORF">GPA25_23420</name>
</gene>
<sequence length="234" mass="26504">MPTASETLTNWQQSLCSRVELAGLVARNPIAHKWKAPYRSMVLRETAFWRIHDLLAQSYELHSNHHALGARILLRSAFETLAVLIHLNQITAQVLDGTLQFHAFSKKTTILLLGSRDKTTKHDAISIVTVLTKHCEKSYPGISDLYASLCESAHPNFEGMCFGYSRVDHDNHATEFSNNLSSMHEERHVSAIQLCMAIFEHEYNTVWPNRFDQLEAWIEANDSALEATKDDDGV</sequence>
<comment type="caution">
    <text evidence="1">The sequence shown here is derived from an EMBL/GenBank/DDBJ whole genome shotgun (WGS) entry which is preliminary data.</text>
</comment>
<reference evidence="1 2" key="1">
    <citation type="submission" date="2019-12" db="EMBL/GenBank/DDBJ databases">
        <title>Comparative genomics gives insights into the taxonomy of the Azoarcus-Aromatoleum group and reveals separate origins of nif in the plant-associated Azoarcus and non-plant-associated Aromatoleum sub-groups.</title>
        <authorList>
            <person name="Lafos M."/>
            <person name="Maluk M."/>
            <person name="Batista M."/>
            <person name="Junghare M."/>
            <person name="Carmona M."/>
            <person name="Faoro H."/>
            <person name="Cruz L.M."/>
            <person name="Battistoni F."/>
            <person name="De Souza E."/>
            <person name="Pedrosa F."/>
            <person name="Chen W.-M."/>
            <person name="Poole P.S."/>
            <person name="Dixon R.A."/>
            <person name="James E.K."/>
        </authorList>
    </citation>
    <scope>NUCLEOTIDE SEQUENCE [LARGE SCALE GENOMIC DNA]</scope>
    <source>
        <strain evidence="1 2">22Lin</strain>
    </source>
</reference>
<evidence type="ECO:0000313" key="2">
    <source>
        <dbReference type="Proteomes" id="UP000648984"/>
    </source>
</evidence>
<proteinExistence type="predicted"/>
<dbReference type="Proteomes" id="UP000648984">
    <property type="component" value="Unassembled WGS sequence"/>
</dbReference>
<organism evidence="1 2">
    <name type="scientific">Aromatoleum diolicum</name>
    <dbReference type="NCBI Taxonomy" id="75796"/>
    <lineage>
        <taxon>Bacteria</taxon>
        <taxon>Pseudomonadati</taxon>
        <taxon>Pseudomonadota</taxon>
        <taxon>Betaproteobacteria</taxon>
        <taxon>Rhodocyclales</taxon>
        <taxon>Rhodocyclaceae</taxon>
        <taxon>Aromatoleum</taxon>
    </lineage>
</organism>
<evidence type="ECO:0000313" key="1">
    <source>
        <dbReference type="EMBL" id="NMG77702.1"/>
    </source>
</evidence>
<protein>
    <submittedName>
        <fullName evidence="1">Uncharacterized protein</fullName>
    </submittedName>
</protein>
<keyword evidence="2" id="KW-1185">Reference proteome</keyword>
<accession>A0ABX1QJH8</accession>
<name>A0ABX1QJH8_9RHOO</name>
<dbReference type="EMBL" id="WTVQ01000092">
    <property type="protein sequence ID" value="NMG77702.1"/>
    <property type="molecule type" value="Genomic_DNA"/>
</dbReference>
<dbReference type="RefSeq" id="WP_169262812.1">
    <property type="nucleotide sequence ID" value="NZ_WTVQ01000092.1"/>
</dbReference>